<accession>A0ABR3GS71</accession>
<evidence type="ECO:0000313" key="2">
    <source>
        <dbReference type="EMBL" id="KAL0638784.1"/>
    </source>
</evidence>
<dbReference type="EMBL" id="JBBBZM010000018">
    <property type="protein sequence ID" value="KAL0638784.1"/>
    <property type="molecule type" value="Genomic_DNA"/>
</dbReference>
<evidence type="ECO:0000256" key="1">
    <source>
        <dbReference type="SAM" id="MobiDB-lite"/>
    </source>
</evidence>
<comment type="caution">
    <text evidence="2">The sequence shown here is derived from an EMBL/GenBank/DDBJ whole genome shotgun (WGS) entry which is preliminary data.</text>
</comment>
<name>A0ABR3GS71_9PEZI</name>
<gene>
    <name evidence="2" type="ORF">Q9L58_002210</name>
</gene>
<sequence>MGKCTPISATRHTYDRASPLHDAVSVFGNTEVTLENSAQESGLLGDEQGPNIECLTCISQDVKNENKGRHTDQLNSHLGMSTRIVKSEDMDHRTKLNLGFLAEASKLGSGGDATKSQRATIVVDNRKHVSEACRQSLDKFRFRPRTVNGTPAVNAGSNGRDIYPLVGDDIKAGGFSRTISGTQESLFESFTNYLPDEKEDIPVEGEPNFSEYGSDGDWCWPFPVLDVGQKLSQHVELDVRRCGAVPKTGTSLGNSSYLMKNPELVENDDYGGINDDEMMMAVHSLEGYDTWGNGIAIPLICDMQSDSVDELPSIEDVGRYHLDVNEQGETLREQLYHVYSPPITPHKFLSREQLASILDTKMQTSDPHSLPKTLTGQRYGDGLLAVEKNFSPPPSVEFVLNNYSQEQEVFDCNLQGSPLQETEMESHSVGMKVAIIEAYNQIGLGQQEASNDIQEWRPEPKETPCISEESAQEEEGVEEGSIVEPKNIRQKVRAKKRVARTEWDKWSSKKRKIRTCDPSQLKIFDYVSPCRNTPSPLPTASSSKRYDRGGKMKPFVRPKFLSVVTEKSSVAGLDPRLSVKTCFRVGEALRVGWMFASGHFTGDALVELYGTYCPSCGEANR</sequence>
<organism evidence="2 3">
    <name type="scientific">Discina gigas</name>
    <dbReference type="NCBI Taxonomy" id="1032678"/>
    <lineage>
        <taxon>Eukaryota</taxon>
        <taxon>Fungi</taxon>
        <taxon>Dikarya</taxon>
        <taxon>Ascomycota</taxon>
        <taxon>Pezizomycotina</taxon>
        <taxon>Pezizomycetes</taxon>
        <taxon>Pezizales</taxon>
        <taxon>Discinaceae</taxon>
        <taxon>Discina</taxon>
    </lineage>
</organism>
<feature type="region of interest" description="Disordered" evidence="1">
    <location>
        <begin position="458"/>
        <end position="481"/>
    </location>
</feature>
<reference evidence="2 3" key="1">
    <citation type="submission" date="2024-02" db="EMBL/GenBank/DDBJ databases">
        <title>Discinaceae phylogenomics.</title>
        <authorList>
            <person name="Dirks A.C."/>
            <person name="James T.Y."/>
        </authorList>
    </citation>
    <scope>NUCLEOTIDE SEQUENCE [LARGE SCALE GENOMIC DNA]</scope>
    <source>
        <strain evidence="2 3">ACD0624</strain>
    </source>
</reference>
<proteinExistence type="predicted"/>
<keyword evidence="3" id="KW-1185">Reference proteome</keyword>
<protein>
    <submittedName>
        <fullName evidence="2">Uncharacterized protein</fullName>
    </submittedName>
</protein>
<evidence type="ECO:0000313" key="3">
    <source>
        <dbReference type="Proteomes" id="UP001447188"/>
    </source>
</evidence>
<dbReference type="Proteomes" id="UP001447188">
    <property type="component" value="Unassembled WGS sequence"/>
</dbReference>